<evidence type="ECO:0000256" key="8">
    <source>
        <dbReference type="ARBA" id="ARBA00022691"/>
    </source>
</evidence>
<dbReference type="InterPro" id="IPR004573">
    <property type="entry name" value="rRNA_ssu_MeTfrase_B"/>
</dbReference>
<dbReference type="NCBIfam" id="TIGR00563">
    <property type="entry name" value="rsmB"/>
    <property type="match status" value="1"/>
</dbReference>
<sequence>MSDARLIAVQLIASLLSKQGSLNALLPGALQQVSPRDTALLQQLVYGCTREFFRLDALAQQLLKKPFESRDYDLYAVLLLGLYQLRELRIPAHAVIHESVELPKRLNKPWAQGLINAVLRRYQRESVELDQTLSQADDTYHWNHPEWMRTKLQHNWPDHWQHLLLQNDIRAPMTLRVNKRLLTRDDFMELLLEAGIEAQPGQMSEQAVILEQPLDVRDIPGFSEGLCSVQDEAAQLSGSLLAAQPGERILDACAAPGGKLCHLLENLADQADIQALELNPVRMPRIQENLQRLKLDPYCTLLQGDASQQDWWDGIAYDRILVDAPCSGSGVIRRNPDIKLLRENEDLLKLASLQLAILDNLWQLLKPGGTLLYATCSVFPQENERIIERFCKQHPDAEHQALALDWGLERPYGQQFFPQLHSHDGFFYAKLWKSDASGSSEA</sequence>
<dbReference type="InterPro" id="IPR006027">
    <property type="entry name" value="NusB_RsmB_TIM44"/>
</dbReference>
<evidence type="ECO:0000256" key="6">
    <source>
        <dbReference type="ARBA" id="ARBA00022603"/>
    </source>
</evidence>
<evidence type="ECO:0000256" key="1">
    <source>
        <dbReference type="ARBA" id="ARBA00002724"/>
    </source>
</evidence>
<dbReference type="SUPFAM" id="SSF48013">
    <property type="entry name" value="NusB-like"/>
    <property type="match status" value="1"/>
</dbReference>
<dbReference type="GO" id="GO:0006355">
    <property type="term" value="P:regulation of DNA-templated transcription"/>
    <property type="evidence" value="ECO:0007669"/>
    <property type="project" value="InterPro"/>
</dbReference>
<dbReference type="EC" id="2.1.1.176" evidence="3"/>
<accession>A0A063Y6S6</accession>
<dbReference type="EMBL" id="JMSZ01000001">
    <property type="protein sequence ID" value="KDE41394.1"/>
    <property type="molecule type" value="Genomic_DNA"/>
</dbReference>
<dbReference type="NCBIfam" id="NF008149">
    <property type="entry name" value="PRK10901.1"/>
    <property type="match status" value="1"/>
</dbReference>
<feature type="binding site" evidence="13">
    <location>
        <position position="277"/>
    </location>
    <ligand>
        <name>S-adenosyl-L-methionine</name>
        <dbReference type="ChEBI" id="CHEBI:59789"/>
    </ligand>
</feature>
<dbReference type="FunFam" id="3.40.50.150:FF:000022">
    <property type="entry name" value="Ribosomal RNA small subunit methyltransferase B"/>
    <property type="match status" value="1"/>
</dbReference>
<dbReference type="Gene3D" id="1.10.940.10">
    <property type="entry name" value="NusB-like"/>
    <property type="match status" value="1"/>
</dbReference>
<organism evidence="15 16">
    <name type="scientific">Nitrincola lacisaponensis</name>
    <dbReference type="NCBI Taxonomy" id="267850"/>
    <lineage>
        <taxon>Bacteria</taxon>
        <taxon>Pseudomonadati</taxon>
        <taxon>Pseudomonadota</taxon>
        <taxon>Gammaproteobacteria</taxon>
        <taxon>Oceanospirillales</taxon>
        <taxon>Oceanospirillaceae</taxon>
        <taxon>Nitrincola</taxon>
    </lineage>
</organism>
<reference evidence="15 16" key="1">
    <citation type="journal article" date="2005" name="Int. J. Syst. Evol. Microbiol.">
        <title>Nitrincola lacisaponensis gen. nov., sp. nov., a novel alkaliphilic bacterium isolated from an alkaline, saline lake.</title>
        <authorList>
            <person name="Dimitriu P.A."/>
            <person name="Shukla S.K."/>
            <person name="Conradt J."/>
            <person name="Marquez M.C."/>
            <person name="Ventosa A."/>
            <person name="Maglia A."/>
            <person name="Peyton B.M."/>
            <person name="Pinkart H.C."/>
            <person name="Mormile M.R."/>
        </authorList>
    </citation>
    <scope>NUCLEOTIDE SEQUENCE [LARGE SCALE GENOMIC DNA]</scope>
    <source>
        <strain evidence="15 16">4CA</strain>
    </source>
</reference>
<dbReference type="STRING" id="267850.ADINL_0074"/>
<keyword evidence="6 13" id="KW-0489">Methyltransferase</keyword>
<evidence type="ECO:0000256" key="11">
    <source>
        <dbReference type="ARBA" id="ARBA00031088"/>
    </source>
</evidence>
<dbReference type="PROSITE" id="PS51686">
    <property type="entry name" value="SAM_MT_RSMB_NOP"/>
    <property type="match status" value="1"/>
</dbReference>
<dbReference type="PANTHER" id="PTHR22807">
    <property type="entry name" value="NOP2 YEAST -RELATED NOL1/NOP2/FMU SUN DOMAIN-CONTAINING"/>
    <property type="match status" value="1"/>
</dbReference>
<dbReference type="Gene3D" id="3.30.70.1170">
    <property type="entry name" value="Sun protein, domain 3"/>
    <property type="match status" value="1"/>
</dbReference>
<dbReference type="PRINTS" id="PR02008">
    <property type="entry name" value="RCMTFAMILY"/>
</dbReference>
<evidence type="ECO:0000259" key="14">
    <source>
        <dbReference type="PROSITE" id="PS51686"/>
    </source>
</evidence>
<dbReference type="GO" id="GO:0005829">
    <property type="term" value="C:cytosol"/>
    <property type="evidence" value="ECO:0007669"/>
    <property type="project" value="TreeGrafter"/>
</dbReference>
<evidence type="ECO:0000256" key="12">
    <source>
        <dbReference type="ARBA" id="ARBA00047283"/>
    </source>
</evidence>
<feature type="binding site" evidence="13">
    <location>
        <position position="305"/>
    </location>
    <ligand>
        <name>S-adenosyl-L-methionine</name>
        <dbReference type="ChEBI" id="CHEBI:59789"/>
    </ligand>
</feature>
<dbReference type="Gene3D" id="3.40.50.150">
    <property type="entry name" value="Vaccinia Virus protein VP39"/>
    <property type="match status" value="1"/>
</dbReference>
<evidence type="ECO:0000256" key="5">
    <source>
        <dbReference type="ARBA" id="ARBA00022552"/>
    </source>
</evidence>
<keyword evidence="8 13" id="KW-0949">S-adenosyl-L-methionine</keyword>
<dbReference type="GO" id="GO:0003723">
    <property type="term" value="F:RNA binding"/>
    <property type="evidence" value="ECO:0007669"/>
    <property type="project" value="UniProtKB-UniRule"/>
</dbReference>
<dbReference type="NCBIfam" id="NF011494">
    <property type="entry name" value="PRK14902.1"/>
    <property type="match status" value="1"/>
</dbReference>
<dbReference type="InterPro" id="IPR035926">
    <property type="entry name" value="NusB-like_sf"/>
</dbReference>
<comment type="similarity">
    <text evidence="13">Belongs to the class I-like SAM-binding methyltransferase superfamily. RsmB/NOP family.</text>
</comment>
<dbReference type="InterPro" id="IPR029063">
    <property type="entry name" value="SAM-dependent_MTases_sf"/>
</dbReference>
<dbReference type="Pfam" id="PF22458">
    <property type="entry name" value="RsmF-B_ferredox"/>
    <property type="match status" value="1"/>
</dbReference>
<keyword evidence="4" id="KW-0963">Cytoplasm</keyword>
<keyword evidence="7 13" id="KW-0808">Transferase</keyword>
<dbReference type="Gene3D" id="1.10.287.730">
    <property type="entry name" value="Helix hairpin bin"/>
    <property type="match status" value="1"/>
</dbReference>
<comment type="subcellular location">
    <subcellularLocation>
        <location evidence="2">Cytoplasm</location>
    </subcellularLocation>
</comment>
<dbReference type="AlphaFoldDB" id="A0A063Y6S6"/>
<dbReference type="Proteomes" id="UP000027318">
    <property type="component" value="Unassembled WGS sequence"/>
</dbReference>
<comment type="function">
    <text evidence="1">Specifically methylates the cytosine at position 967 (m5C967) of 16S rRNA.</text>
</comment>
<evidence type="ECO:0000256" key="10">
    <source>
        <dbReference type="ARBA" id="ARBA00030399"/>
    </source>
</evidence>
<dbReference type="GO" id="GO:0070475">
    <property type="term" value="P:rRNA base methylation"/>
    <property type="evidence" value="ECO:0007669"/>
    <property type="project" value="TreeGrafter"/>
</dbReference>
<dbReference type="PATRIC" id="fig|267850.7.peg.74"/>
<name>A0A063Y6S6_9GAMM</name>
<keyword evidence="5" id="KW-0698">rRNA processing</keyword>
<feature type="binding site" evidence="13">
    <location>
        <begin position="253"/>
        <end position="259"/>
    </location>
    <ligand>
        <name>S-adenosyl-L-methionine</name>
        <dbReference type="ChEBI" id="CHEBI:59789"/>
    </ligand>
</feature>
<dbReference type="Pfam" id="PF01189">
    <property type="entry name" value="Methyltr_RsmB-F"/>
    <property type="match status" value="1"/>
</dbReference>
<evidence type="ECO:0000256" key="13">
    <source>
        <dbReference type="PROSITE-ProRule" id="PRU01023"/>
    </source>
</evidence>
<dbReference type="PANTHER" id="PTHR22807:SF61">
    <property type="entry name" value="NOL1_NOP2_SUN FAMILY PROTEIN _ ANTITERMINATION NUSB DOMAIN-CONTAINING PROTEIN"/>
    <property type="match status" value="1"/>
</dbReference>
<comment type="catalytic activity">
    <reaction evidence="12">
        <text>cytidine(967) in 16S rRNA + S-adenosyl-L-methionine = 5-methylcytidine(967) in 16S rRNA + S-adenosyl-L-homocysteine + H(+)</text>
        <dbReference type="Rhea" id="RHEA:42748"/>
        <dbReference type="Rhea" id="RHEA-COMP:10219"/>
        <dbReference type="Rhea" id="RHEA-COMP:10220"/>
        <dbReference type="ChEBI" id="CHEBI:15378"/>
        <dbReference type="ChEBI" id="CHEBI:57856"/>
        <dbReference type="ChEBI" id="CHEBI:59789"/>
        <dbReference type="ChEBI" id="CHEBI:74483"/>
        <dbReference type="ChEBI" id="CHEBI:82748"/>
        <dbReference type="EC" id="2.1.1.176"/>
    </reaction>
</comment>
<evidence type="ECO:0000313" key="16">
    <source>
        <dbReference type="Proteomes" id="UP000027318"/>
    </source>
</evidence>
<dbReference type="GO" id="GO:0009383">
    <property type="term" value="F:rRNA (cytosine-C5-)-methyltransferase activity"/>
    <property type="evidence" value="ECO:0007669"/>
    <property type="project" value="TreeGrafter"/>
</dbReference>
<comment type="caution">
    <text evidence="15">The sequence shown here is derived from an EMBL/GenBank/DDBJ whole genome shotgun (WGS) entry which is preliminary data.</text>
</comment>
<protein>
    <recommendedName>
        <fullName evidence="3">16S rRNA (cytosine(967)-C(5))-methyltransferase</fullName>
        <ecNumber evidence="3">2.1.1.176</ecNumber>
    </recommendedName>
    <alternativeName>
        <fullName evidence="10">16S rRNA m5C967 methyltransferase</fullName>
    </alternativeName>
    <alternativeName>
        <fullName evidence="11">rRNA (cytosine-C(5)-)-methyltransferase RsmB</fullName>
    </alternativeName>
</protein>
<evidence type="ECO:0000256" key="7">
    <source>
        <dbReference type="ARBA" id="ARBA00022679"/>
    </source>
</evidence>
<evidence type="ECO:0000256" key="9">
    <source>
        <dbReference type="ARBA" id="ARBA00022884"/>
    </source>
</evidence>
<dbReference type="InterPro" id="IPR054728">
    <property type="entry name" value="RsmB-like_ferredoxin"/>
</dbReference>
<dbReference type="InterPro" id="IPR001678">
    <property type="entry name" value="MeTrfase_RsmB-F_NOP2_dom"/>
</dbReference>
<evidence type="ECO:0000256" key="2">
    <source>
        <dbReference type="ARBA" id="ARBA00004496"/>
    </source>
</evidence>
<keyword evidence="16" id="KW-1185">Reference proteome</keyword>
<feature type="domain" description="SAM-dependent MTase RsmB/NOP-type" evidence="14">
    <location>
        <begin position="163"/>
        <end position="434"/>
    </location>
</feature>
<dbReference type="InterPro" id="IPR049560">
    <property type="entry name" value="MeTrfase_RsmB-F_NOP2_cat"/>
</dbReference>
<dbReference type="OrthoDB" id="9810297at2"/>
<proteinExistence type="inferred from homology"/>
<dbReference type="InterPro" id="IPR023267">
    <property type="entry name" value="RCMT"/>
</dbReference>
<evidence type="ECO:0000256" key="3">
    <source>
        <dbReference type="ARBA" id="ARBA00012140"/>
    </source>
</evidence>
<feature type="active site" description="Nucleophile" evidence="13">
    <location>
        <position position="376"/>
    </location>
</feature>
<dbReference type="SUPFAM" id="SSF53335">
    <property type="entry name" value="S-adenosyl-L-methionine-dependent methyltransferases"/>
    <property type="match status" value="1"/>
</dbReference>
<dbReference type="RefSeq" id="WP_036542355.1">
    <property type="nucleotide sequence ID" value="NZ_JMSZ01000001.1"/>
</dbReference>
<feature type="binding site" evidence="13">
    <location>
        <position position="323"/>
    </location>
    <ligand>
        <name>S-adenosyl-L-methionine</name>
        <dbReference type="ChEBI" id="CHEBI:59789"/>
    </ligand>
</feature>
<evidence type="ECO:0000256" key="4">
    <source>
        <dbReference type="ARBA" id="ARBA00022490"/>
    </source>
</evidence>
<dbReference type="CDD" id="cd02440">
    <property type="entry name" value="AdoMet_MTases"/>
    <property type="match status" value="1"/>
</dbReference>
<keyword evidence="9 13" id="KW-0694">RNA-binding</keyword>
<gene>
    <name evidence="15" type="ORF">ADINL_0074</name>
</gene>
<dbReference type="Pfam" id="PF01029">
    <property type="entry name" value="NusB"/>
    <property type="match status" value="1"/>
</dbReference>
<evidence type="ECO:0000313" key="15">
    <source>
        <dbReference type="EMBL" id="KDE41394.1"/>
    </source>
</evidence>